<comment type="caution">
    <text evidence="2">The sequence shown here is derived from an EMBL/GenBank/DDBJ whole genome shotgun (WGS) entry which is preliminary data.</text>
</comment>
<dbReference type="Pfam" id="PF12666">
    <property type="entry name" value="PrgI"/>
    <property type="match status" value="1"/>
</dbReference>
<dbReference type="STRING" id="1618994.UX57_C0008G0020"/>
<sequence length="143" mass="16540">MPDQFVVPQFIDTEDKIIGPITGRQFIILLVVVLLDATLYKLLLFNYFLLVGIPLFIIGVVFAFAKVNGVSFHYFVLNLLQTFRRPRLRVWDKQKTDDQLRTWMLQKPEEVPLPEVRKAPPQGSRLHEITLVVDTGGTYKPEE</sequence>
<gene>
    <name evidence="2" type="ORF">UX57_C0008G0020</name>
</gene>
<feature type="transmembrane region" description="Helical" evidence="1">
    <location>
        <begin position="55"/>
        <end position="80"/>
    </location>
</feature>
<name>A0A0G1SFP8_9BACT</name>
<keyword evidence="1" id="KW-1133">Transmembrane helix</keyword>
<dbReference type="EMBL" id="LCMS01000008">
    <property type="protein sequence ID" value="KKU40908.1"/>
    <property type="molecule type" value="Genomic_DNA"/>
</dbReference>
<accession>A0A0G1SFP8</accession>
<keyword evidence="1" id="KW-0472">Membrane</keyword>
<keyword evidence="1" id="KW-0812">Transmembrane</keyword>
<evidence type="ECO:0000313" key="3">
    <source>
        <dbReference type="Proteomes" id="UP000034795"/>
    </source>
</evidence>
<dbReference type="AlphaFoldDB" id="A0A0G1SFP8"/>
<feature type="transmembrane region" description="Helical" evidence="1">
    <location>
        <begin position="26"/>
        <end position="49"/>
    </location>
</feature>
<dbReference type="Proteomes" id="UP000034795">
    <property type="component" value="Unassembled WGS sequence"/>
</dbReference>
<dbReference type="InterPro" id="IPR024414">
    <property type="entry name" value="Uncharacterised_PrgI"/>
</dbReference>
<protein>
    <recommendedName>
        <fullName evidence="4">PrgI family protein</fullName>
    </recommendedName>
</protein>
<reference evidence="2 3" key="1">
    <citation type="journal article" date="2015" name="Nature">
        <title>rRNA introns, odd ribosomes, and small enigmatic genomes across a large radiation of phyla.</title>
        <authorList>
            <person name="Brown C.T."/>
            <person name="Hug L.A."/>
            <person name="Thomas B.C."/>
            <person name="Sharon I."/>
            <person name="Castelle C.J."/>
            <person name="Singh A."/>
            <person name="Wilkins M.J."/>
            <person name="Williams K.H."/>
            <person name="Banfield J.F."/>
        </authorList>
    </citation>
    <scope>NUCLEOTIDE SEQUENCE [LARGE SCALE GENOMIC DNA]</scope>
</reference>
<evidence type="ECO:0000256" key="1">
    <source>
        <dbReference type="SAM" id="Phobius"/>
    </source>
</evidence>
<evidence type="ECO:0008006" key="4">
    <source>
        <dbReference type="Google" id="ProtNLM"/>
    </source>
</evidence>
<proteinExistence type="predicted"/>
<organism evidence="2 3">
    <name type="scientific">Candidatus Uhrbacteria bacterium GW2011_GWE2_46_68</name>
    <dbReference type="NCBI Taxonomy" id="1618994"/>
    <lineage>
        <taxon>Bacteria</taxon>
        <taxon>Candidatus Uhriibacteriota</taxon>
    </lineage>
</organism>
<evidence type="ECO:0000313" key="2">
    <source>
        <dbReference type="EMBL" id="KKU40908.1"/>
    </source>
</evidence>